<name>K8EBB3_9CHLO</name>
<keyword evidence="3" id="KW-1185">Reference proteome</keyword>
<evidence type="ECO:0000256" key="1">
    <source>
        <dbReference type="SAM" id="Coils"/>
    </source>
</evidence>
<feature type="coiled-coil region" evidence="1">
    <location>
        <begin position="65"/>
        <end position="96"/>
    </location>
</feature>
<dbReference type="GeneID" id="19017370"/>
<dbReference type="AlphaFoldDB" id="K8EBB3"/>
<dbReference type="EMBL" id="FO082277">
    <property type="protein sequence ID" value="CCO15094.1"/>
    <property type="molecule type" value="Genomic_DNA"/>
</dbReference>
<proteinExistence type="predicted"/>
<evidence type="ECO:0000313" key="3">
    <source>
        <dbReference type="Proteomes" id="UP000198341"/>
    </source>
</evidence>
<dbReference type="OrthoDB" id="498430at2759"/>
<accession>K8EBB3</accession>
<gene>
    <name evidence="2" type="ORF">Bathy02g02570</name>
</gene>
<reference evidence="2 3" key="1">
    <citation type="submission" date="2011-10" db="EMBL/GenBank/DDBJ databases">
        <authorList>
            <person name="Genoscope - CEA"/>
        </authorList>
    </citation>
    <scope>NUCLEOTIDE SEQUENCE [LARGE SCALE GENOMIC DNA]</scope>
    <source>
        <strain evidence="2 3">RCC 1105</strain>
    </source>
</reference>
<sequence length="98" mass="11328">MSFWDSVTTGAQNAAETTKLVSIRTKLQAEVMYFEQQIKQIMQNFGVECFPHMEQSNSGLVQQAFLNAQRGIEEYRAKIEEKNREINELNQQIDNVGR</sequence>
<dbReference type="KEGG" id="bpg:Bathy02g02570"/>
<dbReference type="Proteomes" id="UP000198341">
    <property type="component" value="Chromosome 2"/>
</dbReference>
<evidence type="ECO:0000313" key="2">
    <source>
        <dbReference type="EMBL" id="CCO15094.1"/>
    </source>
</evidence>
<dbReference type="RefSeq" id="XP_007514854.1">
    <property type="nucleotide sequence ID" value="XM_007514792.1"/>
</dbReference>
<keyword evidence="1" id="KW-0175">Coiled coil</keyword>
<organism evidence="2 3">
    <name type="scientific">Bathycoccus prasinos</name>
    <dbReference type="NCBI Taxonomy" id="41875"/>
    <lineage>
        <taxon>Eukaryota</taxon>
        <taxon>Viridiplantae</taxon>
        <taxon>Chlorophyta</taxon>
        <taxon>Mamiellophyceae</taxon>
        <taxon>Mamiellales</taxon>
        <taxon>Bathycoccaceae</taxon>
        <taxon>Bathycoccus</taxon>
    </lineage>
</organism>
<protein>
    <submittedName>
        <fullName evidence="2">Uncharacterized protein</fullName>
    </submittedName>
</protein>